<dbReference type="EMBL" id="JAAALK010000082">
    <property type="protein sequence ID" value="KAG8083925.1"/>
    <property type="molecule type" value="Genomic_DNA"/>
</dbReference>
<evidence type="ECO:0000313" key="2">
    <source>
        <dbReference type="EMBL" id="KAG8083925.1"/>
    </source>
</evidence>
<organism evidence="2 3">
    <name type="scientific">Zizania palustris</name>
    <name type="common">Northern wild rice</name>
    <dbReference type="NCBI Taxonomy" id="103762"/>
    <lineage>
        <taxon>Eukaryota</taxon>
        <taxon>Viridiplantae</taxon>
        <taxon>Streptophyta</taxon>
        <taxon>Embryophyta</taxon>
        <taxon>Tracheophyta</taxon>
        <taxon>Spermatophyta</taxon>
        <taxon>Magnoliopsida</taxon>
        <taxon>Liliopsida</taxon>
        <taxon>Poales</taxon>
        <taxon>Poaceae</taxon>
        <taxon>BOP clade</taxon>
        <taxon>Oryzoideae</taxon>
        <taxon>Oryzeae</taxon>
        <taxon>Zizaniinae</taxon>
        <taxon>Zizania</taxon>
    </lineage>
</organism>
<feature type="region of interest" description="Disordered" evidence="1">
    <location>
        <begin position="1"/>
        <end position="62"/>
    </location>
</feature>
<gene>
    <name evidence="2" type="ORF">GUJ93_ZPchr0010g8043</name>
</gene>
<protein>
    <submittedName>
        <fullName evidence="2">Uncharacterized protein</fullName>
    </submittedName>
</protein>
<evidence type="ECO:0000313" key="3">
    <source>
        <dbReference type="Proteomes" id="UP000729402"/>
    </source>
</evidence>
<dbReference type="Proteomes" id="UP000729402">
    <property type="component" value="Unassembled WGS sequence"/>
</dbReference>
<dbReference type="AlphaFoldDB" id="A0A8J5VVT3"/>
<sequence>MATDSARRFAPTAADSAPTATDPSRHRRPPLRPDYRRLRPPLHPNGRRPLPTPKAATSPRLPPLRLLNIPCSYVGQESQLLLYHPVVKLKY</sequence>
<comment type="caution">
    <text evidence="2">The sequence shown here is derived from an EMBL/GenBank/DDBJ whole genome shotgun (WGS) entry which is preliminary data.</text>
</comment>
<proteinExistence type="predicted"/>
<feature type="compositionally biased region" description="Low complexity" evidence="1">
    <location>
        <begin position="10"/>
        <end position="22"/>
    </location>
</feature>
<name>A0A8J5VVT3_ZIZPA</name>
<evidence type="ECO:0000256" key="1">
    <source>
        <dbReference type="SAM" id="MobiDB-lite"/>
    </source>
</evidence>
<keyword evidence="3" id="KW-1185">Reference proteome</keyword>
<reference evidence="2" key="2">
    <citation type="submission" date="2021-02" db="EMBL/GenBank/DDBJ databases">
        <authorList>
            <person name="Kimball J.A."/>
            <person name="Haas M.W."/>
            <person name="Macchietto M."/>
            <person name="Kono T."/>
            <person name="Duquette J."/>
            <person name="Shao M."/>
        </authorList>
    </citation>
    <scope>NUCLEOTIDE SEQUENCE</scope>
    <source>
        <tissue evidence="2">Fresh leaf tissue</tissue>
    </source>
</reference>
<reference evidence="2" key="1">
    <citation type="journal article" date="2021" name="bioRxiv">
        <title>Whole Genome Assembly and Annotation of Northern Wild Rice, Zizania palustris L., Supports a Whole Genome Duplication in the Zizania Genus.</title>
        <authorList>
            <person name="Haas M."/>
            <person name="Kono T."/>
            <person name="Macchietto M."/>
            <person name="Millas R."/>
            <person name="McGilp L."/>
            <person name="Shao M."/>
            <person name="Duquette J."/>
            <person name="Hirsch C.N."/>
            <person name="Kimball J."/>
        </authorList>
    </citation>
    <scope>NUCLEOTIDE SEQUENCE</scope>
    <source>
        <tissue evidence="2">Fresh leaf tissue</tissue>
    </source>
</reference>
<accession>A0A8J5VVT3</accession>